<sequence>MARNALTETENQRLKTGAQSLWQLLTQLDQTIKALGTYNRLKDYEQDSFKQADTLIANLKEQFDQFRSDKDAFYKQIQRIYHRYQPYRPDNAYLYTEQEMNQALAGQRQVLETLRYYLNENNLSNWPVEFIQQIGLTSNVNKQCA</sequence>
<evidence type="ECO:0000313" key="2">
    <source>
        <dbReference type="Proteomes" id="UP000653797"/>
    </source>
</evidence>
<accession>A0A927GDC7</accession>
<reference evidence="1" key="1">
    <citation type="submission" date="2020-09" db="EMBL/GenBank/DDBJ databases">
        <authorList>
            <person name="Kim M.K."/>
        </authorList>
    </citation>
    <scope>NUCLEOTIDE SEQUENCE</scope>
    <source>
        <strain evidence="1">BT704</strain>
    </source>
</reference>
<organism evidence="1 2">
    <name type="scientific">Spirosoma validum</name>
    <dbReference type="NCBI Taxonomy" id="2771355"/>
    <lineage>
        <taxon>Bacteria</taxon>
        <taxon>Pseudomonadati</taxon>
        <taxon>Bacteroidota</taxon>
        <taxon>Cytophagia</taxon>
        <taxon>Cytophagales</taxon>
        <taxon>Cytophagaceae</taxon>
        <taxon>Spirosoma</taxon>
    </lineage>
</organism>
<dbReference type="Proteomes" id="UP000653797">
    <property type="component" value="Unassembled WGS sequence"/>
</dbReference>
<keyword evidence="2" id="KW-1185">Reference proteome</keyword>
<comment type="caution">
    <text evidence="1">The sequence shown here is derived from an EMBL/GenBank/DDBJ whole genome shotgun (WGS) entry which is preliminary data.</text>
</comment>
<protein>
    <submittedName>
        <fullName evidence="1">DUF3829 domain-containing protein</fullName>
    </submittedName>
</protein>
<dbReference type="AlphaFoldDB" id="A0A927GDC7"/>
<name>A0A927GDC7_9BACT</name>
<dbReference type="EMBL" id="JACXAA010000003">
    <property type="protein sequence ID" value="MBD2753579.1"/>
    <property type="molecule type" value="Genomic_DNA"/>
</dbReference>
<proteinExistence type="predicted"/>
<gene>
    <name evidence="1" type="ORF">IC230_11805</name>
</gene>
<evidence type="ECO:0000313" key="1">
    <source>
        <dbReference type="EMBL" id="MBD2753579.1"/>
    </source>
</evidence>